<protein>
    <submittedName>
        <fullName evidence="7">Disease resistance protein RGA3</fullName>
    </submittedName>
</protein>
<dbReference type="GO" id="GO:0098542">
    <property type="term" value="P:defense response to other organism"/>
    <property type="evidence" value="ECO:0007669"/>
    <property type="project" value="TreeGrafter"/>
</dbReference>
<dbReference type="InterPro" id="IPR001611">
    <property type="entry name" value="Leu-rich_rpt"/>
</dbReference>
<dbReference type="Gene3D" id="1.10.10.10">
    <property type="entry name" value="Winged helix-like DNA-binding domain superfamily/Winged helix DNA-binding domain"/>
    <property type="match status" value="1"/>
</dbReference>
<dbReference type="SUPFAM" id="SSF52540">
    <property type="entry name" value="P-loop containing nucleoside triphosphate hydrolases"/>
    <property type="match status" value="1"/>
</dbReference>
<keyword evidence="6" id="KW-1185">Reference proteome</keyword>
<dbReference type="Pfam" id="PF23559">
    <property type="entry name" value="WHD_DRP"/>
    <property type="match status" value="1"/>
</dbReference>
<dbReference type="Gene3D" id="3.80.10.10">
    <property type="entry name" value="Ribonuclease Inhibitor"/>
    <property type="match status" value="1"/>
</dbReference>
<gene>
    <name evidence="7" type="primary">LOC110799603</name>
</gene>
<evidence type="ECO:0000256" key="1">
    <source>
        <dbReference type="ARBA" id="ARBA00022737"/>
    </source>
</evidence>
<accession>A0A9R0K6R8</accession>
<dbReference type="InterPro" id="IPR002182">
    <property type="entry name" value="NB-ARC"/>
</dbReference>
<evidence type="ECO:0000259" key="5">
    <source>
        <dbReference type="Pfam" id="PF25019"/>
    </source>
</evidence>
<evidence type="ECO:0000256" key="2">
    <source>
        <dbReference type="ARBA" id="ARBA00022821"/>
    </source>
</evidence>
<dbReference type="Proteomes" id="UP000813463">
    <property type="component" value="Chromosome 4"/>
</dbReference>
<dbReference type="RefSeq" id="XP_021860575.1">
    <property type="nucleotide sequence ID" value="XM_022004883.1"/>
</dbReference>
<keyword evidence="2" id="KW-0611">Plant defense</keyword>
<dbReference type="GeneID" id="110799603"/>
<dbReference type="InterPro" id="IPR044974">
    <property type="entry name" value="Disease_R_plants"/>
</dbReference>
<feature type="domain" description="Disease resistance protein winged helix" evidence="4">
    <location>
        <begin position="280"/>
        <end position="352"/>
    </location>
</feature>
<sequence length="685" mass="78021">MESVVLPLLTEAAKPMIEVLMSRVTAEIHSFRGYEEDLSKLQSKIQIISNTVLHMTATNTTSSSNTMDFSWTIWISDLKDFNIQRILNKMVEFLGRGNYEDASSEIAIRKLQEYLSGKRYLLVLDDVWNTHQETWDTMRNSLERIGGSIDSMVLATTRGDNVAETMHASVVHRLSHISEEDSWSLFKEIAFANRPEGDVFALEAIGRKIAEKCKGVPLAIKSIGGLMLRKKTHSEWMTIEESSLWNISFDETGILPSLKLSYDYLSSSFLKKCFSLCAIWRRGIWFERYDLRDRWMALGLIQKSNDENTTLEDIGDAYFNELLSISFLLVYERNELGDPFIYILHDLVYDLARLVASHECLYLESGKKVNNVLDIQHVTVVGHAEITWNFPDKLVLENICSLDVLGKLPEGLLMHVKYLRVLSIEHSYIVTVPKSFARLKCLKFLDLANNPIQVLPECIMELYNLQSLILYHCNQLLELPGAGGRLSNLVNLRHLGLSFDLCPAEGVIRQLNQLQILPPLRMTKGGFQISELGCLHQIRGNLEIKGLELIKCKSDAEMANLSTKSKVEQLRLVWDSENNCINHEEVLDALYPNLNLKLLFIKGYAGDKFPTWVTRMNTNAGVLYNLIKIQLIDCGRCEELPTLGHLPSLKKLEITNMLSLKRINPEFYDSSTISSCSMEYFTSLV</sequence>
<reference evidence="6" key="1">
    <citation type="journal article" date="2021" name="Nat. Commun.">
        <title>Genomic analyses provide insights into spinach domestication and the genetic basis of agronomic traits.</title>
        <authorList>
            <person name="Cai X."/>
            <person name="Sun X."/>
            <person name="Xu C."/>
            <person name="Sun H."/>
            <person name="Wang X."/>
            <person name="Ge C."/>
            <person name="Zhang Z."/>
            <person name="Wang Q."/>
            <person name="Fei Z."/>
            <person name="Jiao C."/>
            <person name="Wang Q."/>
        </authorList>
    </citation>
    <scope>NUCLEOTIDE SEQUENCE [LARGE SCALE GENOMIC DNA]</scope>
    <source>
        <strain evidence="6">cv. Varoflay</strain>
    </source>
</reference>
<dbReference type="InterPro" id="IPR027417">
    <property type="entry name" value="P-loop_NTPase"/>
</dbReference>
<dbReference type="InterPro" id="IPR056789">
    <property type="entry name" value="LRR_R13L1-DRL21"/>
</dbReference>
<dbReference type="SUPFAM" id="SSF52058">
    <property type="entry name" value="L domain-like"/>
    <property type="match status" value="1"/>
</dbReference>
<dbReference type="Pfam" id="PF25019">
    <property type="entry name" value="LRR_R13L1-DRL21"/>
    <property type="match status" value="1"/>
</dbReference>
<dbReference type="PANTHER" id="PTHR23155">
    <property type="entry name" value="DISEASE RESISTANCE PROTEIN RP"/>
    <property type="match status" value="1"/>
</dbReference>
<dbReference type="InterPro" id="IPR058922">
    <property type="entry name" value="WHD_DRP"/>
</dbReference>
<keyword evidence="1" id="KW-0677">Repeat</keyword>
<name>A0A9R0K6R8_SPIOL</name>
<dbReference type="GO" id="GO:0043531">
    <property type="term" value="F:ADP binding"/>
    <property type="evidence" value="ECO:0007669"/>
    <property type="project" value="InterPro"/>
</dbReference>
<reference evidence="7" key="2">
    <citation type="submission" date="2025-08" db="UniProtKB">
        <authorList>
            <consortium name="RefSeq"/>
        </authorList>
    </citation>
    <scope>IDENTIFICATION</scope>
    <source>
        <tissue evidence="7">Leaf</tissue>
    </source>
</reference>
<evidence type="ECO:0000259" key="4">
    <source>
        <dbReference type="Pfam" id="PF23559"/>
    </source>
</evidence>
<dbReference type="Pfam" id="PF13855">
    <property type="entry name" value="LRR_8"/>
    <property type="match status" value="1"/>
</dbReference>
<dbReference type="Gene3D" id="1.10.8.430">
    <property type="entry name" value="Helical domain of apoptotic protease-activating factors"/>
    <property type="match status" value="1"/>
</dbReference>
<evidence type="ECO:0000313" key="7">
    <source>
        <dbReference type="RefSeq" id="XP_021860575.1"/>
    </source>
</evidence>
<dbReference type="Pfam" id="PF00931">
    <property type="entry name" value="NB-ARC"/>
    <property type="match status" value="1"/>
</dbReference>
<dbReference type="Gene3D" id="3.40.50.300">
    <property type="entry name" value="P-loop containing nucleotide triphosphate hydrolases"/>
    <property type="match status" value="1"/>
</dbReference>
<dbReference type="InterPro" id="IPR032675">
    <property type="entry name" value="LRR_dom_sf"/>
</dbReference>
<dbReference type="InterPro" id="IPR036388">
    <property type="entry name" value="WH-like_DNA-bd_sf"/>
</dbReference>
<dbReference type="OrthoDB" id="1896560at2759"/>
<proteinExistence type="predicted"/>
<dbReference type="AlphaFoldDB" id="A0A9R0K6R8"/>
<organism evidence="6 7">
    <name type="scientific">Spinacia oleracea</name>
    <name type="common">Spinach</name>
    <dbReference type="NCBI Taxonomy" id="3562"/>
    <lineage>
        <taxon>Eukaryota</taxon>
        <taxon>Viridiplantae</taxon>
        <taxon>Streptophyta</taxon>
        <taxon>Embryophyta</taxon>
        <taxon>Tracheophyta</taxon>
        <taxon>Spermatophyta</taxon>
        <taxon>Magnoliopsida</taxon>
        <taxon>eudicotyledons</taxon>
        <taxon>Gunneridae</taxon>
        <taxon>Pentapetalae</taxon>
        <taxon>Caryophyllales</taxon>
        <taxon>Chenopodiaceae</taxon>
        <taxon>Chenopodioideae</taxon>
        <taxon>Anserineae</taxon>
        <taxon>Spinacia</taxon>
    </lineage>
</organism>
<dbReference type="InterPro" id="IPR042197">
    <property type="entry name" value="Apaf_helical"/>
</dbReference>
<dbReference type="PRINTS" id="PR00364">
    <property type="entry name" value="DISEASERSIST"/>
</dbReference>
<evidence type="ECO:0000313" key="6">
    <source>
        <dbReference type="Proteomes" id="UP000813463"/>
    </source>
</evidence>
<dbReference type="KEGG" id="soe:110799603"/>
<dbReference type="PANTHER" id="PTHR23155:SF1226">
    <property type="entry name" value="OS05G0492600 PROTEIN"/>
    <property type="match status" value="1"/>
</dbReference>
<feature type="domain" description="R13L1/DRL21-like LRR repeat region" evidence="5">
    <location>
        <begin position="529"/>
        <end position="657"/>
    </location>
</feature>
<feature type="domain" description="NB-ARC" evidence="3">
    <location>
        <begin position="51"/>
        <end position="194"/>
    </location>
</feature>
<evidence type="ECO:0000259" key="3">
    <source>
        <dbReference type="Pfam" id="PF00931"/>
    </source>
</evidence>